<accession>C0RBT6</accession>
<proteinExistence type="predicted"/>
<sequence>MNNCLIMLILSSFKIVSNTCFLDLISITFSTDFSDPF</sequence>
<evidence type="ECO:0000313" key="2">
    <source>
        <dbReference type="Proteomes" id="UP000003481"/>
    </source>
</evidence>
<gene>
    <name evidence="1" type="ORF">BSPA14S_K0026</name>
</gene>
<dbReference type="EMBL" id="CP001466">
    <property type="protein sequence ID" value="ACN53193.1"/>
    <property type="molecule type" value="Genomic_DNA"/>
</dbReference>
<organism evidence="1 2">
    <name type="scientific">Borreliella spielmanii A14S</name>
    <dbReference type="NCBI Taxonomy" id="498742"/>
    <lineage>
        <taxon>Bacteria</taxon>
        <taxon>Pseudomonadati</taxon>
        <taxon>Spirochaetota</taxon>
        <taxon>Spirochaetia</taxon>
        <taxon>Spirochaetales</taxon>
        <taxon>Borreliaceae</taxon>
        <taxon>Borreliella</taxon>
    </lineage>
</organism>
<evidence type="ECO:0000313" key="1">
    <source>
        <dbReference type="EMBL" id="ACN53193.1"/>
    </source>
</evidence>
<protein>
    <submittedName>
        <fullName evidence="1">Uncharacterized protein</fullName>
    </submittedName>
</protein>
<dbReference type="Proteomes" id="UP000003481">
    <property type="component" value="Plasmid A14S_lp36"/>
</dbReference>
<reference evidence="1 2" key="1">
    <citation type="journal article" date="2012" name="J. Bacteriol.">
        <title>Whole-Genome Sequences of Borrelia bissettii, Borrelia valaisiana, and Borrelia spielmanii.</title>
        <authorList>
            <person name="Schutzer S.E."/>
            <person name="Fraser-Liggett C.M."/>
            <person name="Qiu W.G."/>
            <person name="Kraiczy P."/>
            <person name="Mongodin E.F."/>
            <person name="Dunn J.J."/>
            <person name="Luft B.J."/>
            <person name="Casjens S.R."/>
        </authorList>
    </citation>
    <scope>NUCLEOTIDE SEQUENCE [LARGE SCALE GENOMIC DNA]</scope>
    <source>
        <strain evidence="1 2">A14S</strain>
        <plasmid evidence="1 2">A14S_lp36</plasmid>
    </source>
</reference>
<geneLocation type="plasmid" evidence="1 2">
    <name>A14S_lp36</name>
</geneLocation>
<name>C0RBT6_9SPIR</name>
<dbReference type="HOGENOM" id="CLU_3340928_0_0_12"/>
<dbReference type="AlphaFoldDB" id="C0RBT6"/>
<keyword evidence="1" id="KW-0614">Plasmid</keyword>